<gene>
    <name evidence="4" type="ORF">HNQ41_002754</name>
</gene>
<dbReference type="InterPro" id="IPR007560">
    <property type="entry name" value="Restrct_endonuc_IV_Mrr"/>
</dbReference>
<sequence>MSNAAYVIGGVFLIGALSLYWLVFNSSNVYIFFGILFATVLIQRLTENVLSKKKTTAKKQTRKKKANTRSNQLRSDKEMISTPLEELSWREFERLCYLYFKTRGFKPQETSEGADGGVDLILYNRYHHAYEAVQIKHYINSGRQITVKEIRELHAAKRNHKCKLTMFITTSGFTQDALRQADDYHMDCCSYNWVNNHIVKWQEKQRMKEV</sequence>
<feature type="transmembrane region" description="Helical" evidence="2">
    <location>
        <begin position="29"/>
        <end position="46"/>
    </location>
</feature>
<dbReference type="PANTHER" id="PTHR30015">
    <property type="entry name" value="MRR RESTRICTION SYSTEM PROTEIN"/>
    <property type="match status" value="1"/>
</dbReference>
<organism evidence="4 5">
    <name type="scientific">Texcoconibacillus texcoconensis</name>
    <dbReference type="NCBI Taxonomy" id="1095777"/>
    <lineage>
        <taxon>Bacteria</taxon>
        <taxon>Bacillati</taxon>
        <taxon>Bacillota</taxon>
        <taxon>Bacilli</taxon>
        <taxon>Bacillales</taxon>
        <taxon>Bacillaceae</taxon>
        <taxon>Texcoconibacillus</taxon>
    </lineage>
</organism>
<dbReference type="GO" id="GO:0009307">
    <property type="term" value="P:DNA restriction-modification system"/>
    <property type="evidence" value="ECO:0007669"/>
    <property type="project" value="InterPro"/>
</dbReference>
<feature type="compositionally biased region" description="Basic residues" evidence="1">
    <location>
        <begin position="56"/>
        <end position="67"/>
    </location>
</feature>
<accession>A0A840QTE0</accession>
<dbReference type="SUPFAM" id="SSF52980">
    <property type="entry name" value="Restriction endonuclease-like"/>
    <property type="match status" value="1"/>
</dbReference>
<comment type="caution">
    <text evidence="4">The sequence shown here is derived from an EMBL/GenBank/DDBJ whole genome shotgun (WGS) entry which is preliminary data.</text>
</comment>
<proteinExistence type="predicted"/>
<dbReference type="GO" id="GO:0015666">
    <property type="term" value="F:restriction endodeoxyribonuclease activity"/>
    <property type="evidence" value="ECO:0007669"/>
    <property type="project" value="TreeGrafter"/>
</dbReference>
<reference evidence="4 5" key="1">
    <citation type="submission" date="2020-08" db="EMBL/GenBank/DDBJ databases">
        <title>Genomic Encyclopedia of Type Strains, Phase IV (KMG-IV): sequencing the most valuable type-strain genomes for metagenomic binning, comparative biology and taxonomic classification.</title>
        <authorList>
            <person name="Goeker M."/>
        </authorList>
    </citation>
    <scope>NUCLEOTIDE SEQUENCE [LARGE SCALE GENOMIC DNA]</scope>
    <source>
        <strain evidence="4 5">DSM 24696</strain>
    </source>
</reference>
<dbReference type="GO" id="GO:0003677">
    <property type="term" value="F:DNA binding"/>
    <property type="evidence" value="ECO:0007669"/>
    <property type="project" value="InterPro"/>
</dbReference>
<protein>
    <submittedName>
        <fullName evidence="4">Restriction system protein</fullName>
    </submittedName>
</protein>
<dbReference type="EMBL" id="JACHHB010000014">
    <property type="protein sequence ID" value="MBB5174537.1"/>
    <property type="molecule type" value="Genomic_DNA"/>
</dbReference>
<keyword evidence="2" id="KW-0812">Transmembrane</keyword>
<keyword evidence="2" id="KW-0472">Membrane</keyword>
<dbReference type="Gene3D" id="3.40.1350.10">
    <property type="match status" value="1"/>
</dbReference>
<keyword evidence="5" id="KW-1185">Reference proteome</keyword>
<dbReference type="InterPro" id="IPR011856">
    <property type="entry name" value="tRNA_endonuc-like_dom_sf"/>
</dbReference>
<feature type="region of interest" description="Disordered" evidence="1">
    <location>
        <begin position="56"/>
        <end position="75"/>
    </location>
</feature>
<evidence type="ECO:0000313" key="5">
    <source>
        <dbReference type="Proteomes" id="UP000551878"/>
    </source>
</evidence>
<evidence type="ECO:0000259" key="3">
    <source>
        <dbReference type="Pfam" id="PF04471"/>
    </source>
</evidence>
<dbReference type="RefSeq" id="WP_246421696.1">
    <property type="nucleotide sequence ID" value="NZ_JACHHB010000014.1"/>
</dbReference>
<dbReference type="PANTHER" id="PTHR30015:SF7">
    <property type="entry name" value="TYPE IV METHYL-DIRECTED RESTRICTION ENZYME ECOKMRR"/>
    <property type="match status" value="1"/>
</dbReference>
<keyword evidence="2" id="KW-1133">Transmembrane helix</keyword>
<dbReference type="InterPro" id="IPR011335">
    <property type="entry name" value="Restrct_endonuc-II-like"/>
</dbReference>
<evidence type="ECO:0000256" key="2">
    <source>
        <dbReference type="SAM" id="Phobius"/>
    </source>
</evidence>
<evidence type="ECO:0000256" key="1">
    <source>
        <dbReference type="SAM" id="MobiDB-lite"/>
    </source>
</evidence>
<feature type="domain" description="Restriction endonuclease type IV Mrr" evidence="3">
    <location>
        <begin position="84"/>
        <end position="183"/>
    </location>
</feature>
<dbReference type="Proteomes" id="UP000551878">
    <property type="component" value="Unassembled WGS sequence"/>
</dbReference>
<dbReference type="AlphaFoldDB" id="A0A840QTE0"/>
<evidence type="ECO:0000313" key="4">
    <source>
        <dbReference type="EMBL" id="MBB5174537.1"/>
    </source>
</evidence>
<dbReference type="Pfam" id="PF04471">
    <property type="entry name" value="Mrr_cat"/>
    <property type="match status" value="1"/>
</dbReference>
<dbReference type="InterPro" id="IPR052906">
    <property type="entry name" value="Type_IV_Methyl-Rstrct_Enzyme"/>
</dbReference>
<feature type="transmembrane region" description="Helical" evidence="2">
    <location>
        <begin position="5"/>
        <end position="23"/>
    </location>
</feature>
<name>A0A840QTE0_9BACI</name>